<name>A0A8B8FXF7_9HEMI</name>
<proteinExistence type="predicted"/>
<evidence type="ECO:0000313" key="1">
    <source>
        <dbReference type="Proteomes" id="UP000694846"/>
    </source>
</evidence>
<gene>
    <name evidence="2" type="primary">LOC112686807</name>
</gene>
<dbReference type="RefSeq" id="XP_025415036.1">
    <property type="nucleotide sequence ID" value="XM_025559251.1"/>
</dbReference>
<protein>
    <submittedName>
        <fullName evidence="2">Uncharacterized protein LOC112686807</fullName>
    </submittedName>
</protein>
<evidence type="ECO:0000313" key="2">
    <source>
        <dbReference type="RefSeq" id="XP_025415036.1"/>
    </source>
</evidence>
<keyword evidence="1" id="KW-1185">Reference proteome</keyword>
<dbReference type="Proteomes" id="UP000694846">
    <property type="component" value="Unplaced"/>
</dbReference>
<reference evidence="2" key="1">
    <citation type="submission" date="2025-08" db="UniProtKB">
        <authorList>
            <consortium name="RefSeq"/>
        </authorList>
    </citation>
    <scope>IDENTIFICATION</scope>
    <source>
        <tissue evidence="2">Whole body</tissue>
    </source>
</reference>
<dbReference type="OrthoDB" id="6602099at2759"/>
<dbReference type="AlphaFoldDB" id="A0A8B8FXF7"/>
<accession>A0A8B8FXF7</accession>
<organism evidence="1 2">
    <name type="scientific">Sipha flava</name>
    <name type="common">yellow sugarcane aphid</name>
    <dbReference type="NCBI Taxonomy" id="143950"/>
    <lineage>
        <taxon>Eukaryota</taxon>
        <taxon>Metazoa</taxon>
        <taxon>Ecdysozoa</taxon>
        <taxon>Arthropoda</taxon>
        <taxon>Hexapoda</taxon>
        <taxon>Insecta</taxon>
        <taxon>Pterygota</taxon>
        <taxon>Neoptera</taxon>
        <taxon>Paraneoptera</taxon>
        <taxon>Hemiptera</taxon>
        <taxon>Sternorrhyncha</taxon>
        <taxon>Aphidomorpha</taxon>
        <taxon>Aphidoidea</taxon>
        <taxon>Aphididae</taxon>
        <taxon>Sipha</taxon>
    </lineage>
</organism>
<sequence length="124" mass="13733">MKQASENSFCPGEVGQSVTVKIPDVDRARSDFRNIIGVILSGRLLTLYSRNQFVICKERFLEVDDVPHTKISHRETARKSSNLGGQGYGRCTCVQKCKTLKCKCTAAERLCSSKCHGSSTCDNK</sequence>
<dbReference type="GeneID" id="112686807"/>